<keyword evidence="2" id="KW-0548">Nucleotidyltransferase</keyword>
<evidence type="ECO:0000313" key="2">
    <source>
        <dbReference type="EMBL" id="GEU44337.1"/>
    </source>
</evidence>
<dbReference type="EMBL" id="BKCJ010001833">
    <property type="protein sequence ID" value="GEU44337.1"/>
    <property type="molecule type" value="Genomic_DNA"/>
</dbReference>
<dbReference type="GO" id="GO:0003964">
    <property type="term" value="F:RNA-directed DNA polymerase activity"/>
    <property type="evidence" value="ECO:0007669"/>
    <property type="project" value="UniProtKB-KW"/>
</dbReference>
<feature type="transmembrane region" description="Helical" evidence="1">
    <location>
        <begin position="39"/>
        <end position="56"/>
    </location>
</feature>
<keyword evidence="2" id="KW-0695">RNA-directed DNA polymerase</keyword>
<sequence length="342" mass="39648">MLDDGSDDLNGGIVVVEVVVKWCGGGIYDGVVVKGGRRLFCTFFAFWIAFTIGFWVEELALEAMEYGDQGMDKRMVVYRFWMKRIERENLVFFIRIRDGGIGVEMIGVVQGQQYVRDRDVFRFIEFGIHKSEVFENTSKQHSVRVRSYSVRSKDLETLLEIRYHLGKGNVVADALCQKEQIKPLRVRALVMTIYLSLSSQILSAQAKTMKKENVKEENLHGIASIMVNGKRSYELKGKFVDDLRDNAFRRTNGEDAVEHIKYFLKIVEPINLPNVNYERLRTKTYEGYKNELNDELEESWLEDGAPYEICDHICKPFRFKNWKLNGPLLIQIKTDFVTGKSY</sequence>
<keyword evidence="1" id="KW-1133">Transmembrane helix</keyword>
<dbReference type="AlphaFoldDB" id="A0A6L2K6M4"/>
<reference evidence="2" key="1">
    <citation type="journal article" date="2019" name="Sci. Rep.">
        <title>Draft genome of Tanacetum cinerariifolium, the natural source of mosquito coil.</title>
        <authorList>
            <person name="Yamashiro T."/>
            <person name="Shiraishi A."/>
            <person name="Satake H."/>
            <person name="Nakayama K."/>
        </authorList>
    </citation>
    <scope>NUCLEOTIDE SEQUENCE</scope>
</reference>
<name>A0A6L2K6M4_TANCI</name>
<organism evidence="2">
    <name type="scientific">Tanacetum cinerariifolium</name>
    <name type="common">Dalmatian daisy</name>
    <name type="synonym">Chrysanthemum cinerariifolium</name>
    <dbReference type="NCBI Taxonomy" id="118510"/>
    <lineage>
        <taxon>Eukaryota</taxon>
        <taxon>Viridiplantae</taxon>
        <taxon>Streptophyta</taxon>
        <taxon>Embryophyta</taxon>
        <taxon>Tracheophyta</taxon>
        <taxon>Spermatophyta</taxon>
        <taxon>Magnoliopsida</taxon>
        <taxon>eudicotyledons</taxon>
        <taxon>Gunneridae</taxon>
        <taxon>Pentapetalae</taxon>
        <taxon>asterids</taxon>
        <taxon>campanulids</taxon>
        <taxon>Asterales</taxon>
        <taxon>Asteraceae</taxon>
        <taxon>Asteroideae</taxon>
        <taxon>Anthemideae</taxon>
        <taxon>Anthemidinae</taxon>
        <taxon>Tanacetum</taxon>
    </lineage>
</organism>
<keyword evidence="1" id="KW-0812">Transmembrane</keyword>
<gene>
    <name evidence="2" type="ORF">Tci_016315</name>
</gene>
<comment type="caution">
    <text evidence="2">The sequence shown here is derived from an EMBL/GenBank/DDBJ whole genome shotgun (WGS) entry which is preliminary data.</text>
</comment>
<accession>A0A6L2K6M4</accession>
<keyword evidence="1" id="KW-0472">Membrane</keyword>
<evidence type="ECO:0000256" key="1">
    <source>
        <dbReference type="SAM" id="Phobius"/>
    </source>
</evidence>
<keyword evidence="2" id="KW-0808">Transferase</keyword>
<protein>
    <submittedName>
        <fullName evidence="2">Reverse transcriptase domain-containing protein</fullName>
    </submittedName>
</protein>
<proteinExistence type="predicted"/>